<dbReference type="Pfam" id="PF03413">
    <property type="entry name" value="PepSY"/>
    <property type="match status" value="2"/>
</dbReference>
<evidence type="ECO:0000313" key="4">
    <source>
        <dbReference type="EMBL" id="VEG49182.1"/>
    </source>
</evidence>
<sequence>MRHWGRPAALSLLAAALVMSGCSEDAAPEQTNTTAPAAETTSPPGMATAEMTTAETTSPVAAPAGKGAPVDAVERALQTAAGAVPNGRPFDLELETEDGRRVFDIEVASDGNEFEVRVNEAGTEVVGQRQAGDPGDDVAKAEAAQVDATRALQTALEREPGATVDEIQIDTERDVIVWQIELVRPDGSEAEIDVDARSGAIAGG</sequence>
<dbReference type="AlphaFoldDB" id="A0A448I9S2"/>
<feature type="chain" id="PRO_5019172698" evidence="2">
    <location>
        <begin position="27"/>
        <end position="204"/>
    </location>
</feature>
<dbReference type="Proteomes" id="UP000282551">
    <property type="component" value="Chromosome"/>
</dbReference>
<dbReference type="RefSeq" id="WP_163792214.1">
    <property type="nucleotide sequence ID" value="NZ_AP022604.1"/>
</dbReference>
<feature type="signal peptide" evidence="2">
    <location>
        <begin position="1"/>
        <end position="26"/>
    </location>
</feature>
<feature type="domain" description="PepSY" evidence="3">
    <location>
        <begin position="74"/>
        <end position="119"/>
    </location>
</feature>
<evidence type="ECO:0000313" key="5">
    <source>
        <dbReference type="Proteomes" id="UP000282551"/>
    </source>
</evidence>
<keyword evidence="2" id="KW-0732">Signal</keyword>
<dbReference type="EMBL" id="LR134355">
    <property type="protein sequence ID" value="VEG49182.1"/>
    <property type="molecule type" value="Genomic_DNA"/>
</dbReference>
<organism evidence="4 5">
    <name type="scientific">Mycolicibacterium chitae</name>
    <name type="common">Mycobacterium chitae</name>
    <dbReference type="NCBI Taxonomy" id="1792"/>
    <lineage>
        <taxon>Bacteria</taxon>
        <taxon>Bacillati</taxon>
        <taxon>Actinomycetota</taxon>
        <taxon>Actinomycetes</taxon>
        <taxon>Mycobacteriales</taxon>
        <taxon>Mycobacteriaceae</taxon>
        <taxon>Mycolicibacterium</taxon>
    </lineage>
</organism>
<evidence type="ECO:0000259" key="3">
    <source>
        <dbReference type="Pfam" id="PF03413"/>
    </source>
</evidence>
<dbReference type="Gene3D" id="3.10.450.40">
    <property type="match status" value="2"/>
</dbReference>
<proteinExistence type="predicted"/>
<name>A0A448I9S2_MYCCI</name>
<dbReference type="InterPro" id="IPR025711">
    <property type="entry name" value="PepSY"/>
</dbReference>
<feature type="domain" description="PepSY" evidence="3">
    <location>
        <begin position="148"/>
        <end position="201"/>
    </location>
</feature>
<dbReference type="PROSITE" id="PS51257">
    <property type="entry name" value="PROKAR_LIPOPROTEIN"/>
    <property type="match status" value="1"/>
</dbReference>
<protein>
    <submittedName>
        <fullName evidence="4">Peptidase propeptide and YPEB domain</fullName>
    </submittedName>
</protein>
<feature type="compositionally biased region" description="Low complexity" evidence="1">
    <location>
        <begin position="28"/>
        <end position="46"/>
    </location>
</feature>
<reference evidence="4 5" key="1">
    <citation type="submission" date="2018-12" db="EMBL/GenBank/DDBJ databases">
        <authorList>
            <consortium name="Pathogen Informatics"/>
        </authorList>
    </citation>
    <scope>NUCLEOTIDE SEQUENCE [LARGE SCALE GENOMIC DNA]</scope>
    <source>
        <strain evidence="4 5">NCTC10485</strain>
    </source>
</reference>
<gene>
    <name evidence="4" type="ORF">NCTC10485_03489</name>
</gene>
<evidence type="ECO:0000256" key="1">
    <source>
        <dbReference type="SAM" id="MobiDB-lite"/>
    </source>
</evidence>
<feature type="region of interest" description="Disordered" evidence="1">
    <location>
        <begin position="25"/>
        <end position="46"/>
    </location>
</feature>
<evidence type="ECO:0000256" key="2">
    <source>
        <dbReference type="SAM" id="SignalP"/>
    </source>
</evidence>
<keyword evidence="5" id="KW-1185">Reference proteome</keyword>
<accession>A0A448I9S2</accession>